<gene>
    <name evidence="1" type="ORF">ACFYKT_14825</name>
</gene>
<name>A0ABW6K416_9BACI</name>
<reference evidence="1 2" key="1">
    <citation type="submission" date="2024-08" db="EMBL/GenBank/DDBJ databases">
        <title>Two novel Cytobacillus novel species.</title>
        <authorList>
            <person name="Liu G."/>
        </authorList>
    </citation>
    <scope>NUCLEOTIDE SEQUENCE [LARGE SCALE GENOMIC DNA]</scope>
    <source>
        <strain evidence="1 2">FJAT-53684</strain>
    </source>
</reference>
<protein>
    <recommendedName>
        <fullName evidence="3">DUF3139 domain-containing protein</fullName>
    </recommendedName>
</protein>
<sequence>MKKVIGVAGLVIIISLVSVLMFTNDFSNIKKVEYQKYNHSNGTFGEVIVIDDNDRIIQITKIFNKGKHQNIQYKKANHESFKLTLTYEDKTTEIIRIWGNMGRDFDLLESDTREGVYKLKDKKSRGKLFGILN</sequence>
<organism evidence="1 2">
    <name type="scientific">Cytobacillus mangrovibacter</name>
    <dbReference type="NCBI Taxonomy" id="3299024"/>
    <lineage>
        <taxon>Bacteria</taxon>
        <taxon>Bacillati</taxon>
        <taxon>Bacillota</taxon>
        <taxon>Bacilli</taxon>
        <taxon>Bacillales</taxon>
        <taxon>Bacillaceae</taxon>
        <taxon>Cytobacillus</taxon>
    </lineage>
</organism>
<dbReference type="Proteomes" id="UP001601058">
    <property type="component" value="Unassembled WGS sequence"/>
</dbReference>
<evidence type="ECO:0000313" key="2">
    <source>
        <dbReference type="Proteomes" id="UP001601058"/>
    </source>
</evidence>
<proteinExistence type="predicted"/>
<evidence type="ECO:0008006" key="3">
    <source>
        <dbReference type="Google" id="ProtNLM"/>
    </source>
</evidence>
<comment type="caution">
    <text evidence="1">The sequence shown here is derived from an EMBL/GenBank/DDBJ whole genome shotgun (WGS) entry which is preliminary data.</text>
</comment>
<evidence type="ECO:0000313" key="1">
    <source>
        <dbReference type="EMBL" id="MFE8697613.1"/>
    </source>
</evidence>
<dbReference type="EMBL" id="JBIACJ010000007">
    <property type="protein sequence ID" value="MFE8697613.1"/>
    <property type="molecule type" value="Genomic_DNA"/>
</dbReference>
<dbReference type="RefSeq" id="WP_389221122.1">
    <property type="nucleotide sequence ID" value="NZ_JBIACJ010000007.1"/>
</dbReference>
<keyword evidence="2" id="KW-1185">Reference proteome</keyword>
<accession>A0ABW6K416</accession>